<proteinExistence type="predicted"/>
<dbReference type="WBParaSite" id="RSKR_0000757800.1">
    <property type="protein sequence ID" value="RSKR_0000757800.1"/>
    <property type="gene ID" value="RSKR_0000757800"/>
</dbReference>
<evidence type="ECO:0000313" key="2">
    <source>
        <dbReference type="WBParaSite" id="RSKR_0000757800.1"/>
    </source>
</evidence>
<reference evidence="2" key="1">
    <citation type="submission" date="2016-11" db="UniProtKB">
        <authorList>
            <consortium name="WormBaseParasite"/>
        </authorList>
    </citation>
    <scope>IDENTIFICATION</scope>
    <source>
        <strain evidence="2">KR3021</strain>
    </source>
</reference>
<dbReference type="Proteomes" id="UP000095286">
    <property type="component" value="Unplaced"/>
</dbReference>
<organism evidence="1 2">
    <name type="scientific">Rhabditophanes sp. KR3021</name>
    <dbReference type="NCBI Taxonomy" id="114890"/>
    <lineage>
        <taxon>Eukaryota</taxon>
        <taxon>Metazoa</taxon>
        <taxon>Ecdysozoa</taxon>
        <taxon>Nematoda</taxon>
        <taxon>Chromadorea</taxon>
        <taxon>Rhabditida</taxon>
        <taxon>Tylenchina</taxon>
        <taxon>Panagrolaimomorpha</taxon>
        <taxon>Strongyloidoidea</taxon>
        <taxon>Alloionematidae</taxon>
        <taxon>Rhabditophanes</taxon>
    </lineage>
</organism>
<protein>
    <submittedName>
        <fullName evidence="2">PAP_fibrillin domain-containing protein</fullName>
    </submittedName>
</protein>
<sequence length="154" mass="17435">MIETCKALVKDEGTLVELSESRKNQNKLVTERVGKIKELVPEVDITCGIKKFDGEIELIQFIDKEGVSDTKVPGPTFMENESVSKRFEKFNGFAKAAKNQSNKLGKLELKSLVHAEKWDKPSVLSRTSQNLGYCWKIDYLGGFKNYDLEEGEIE</sequence>
<evidence type="ECO:0000313" key="1">
    <source>
        <dbReference type="Proteomes" id="UP000095286"/>
    </source>
</evidence>
<accession>A0AC35U5Y0</accession>
<name>A0AC35U5Y0_9BILA</name>